<dbReference type="InterPro" id="IPR005467">
    <property type="entry name" value="His_kinase_dom"/>
</dbReference>
<dbReference type="SMART" id="SM00387">
    <property type="entry name" value="HATPase_c"/>
    <property type="match status" value="1"/>
</dbReference>
<evidence type="ECO:0000256" key="4">
    <source>
        <dbReference type="ARBA" id="ARBA00022777"/>
    </source>
</evidence>
<feature type="region of interest" description="Disordered" evidence="6">
    <location>
        <begin position="79"/>
        <end position="107"/>
    </location>
</feature>
<dbReference type="Gene3D" id="3.30.565.10">
    <property type="entry name" value="Histidine kinase-like ATPase, C-terminal domain"/>
    <property type="match status" value="1"/>
</dbReference>
<evidence type="ECO:0000313" key="9">
    <source>
        <dbReference type="Proteomes" id="UP001268256"/>
    </source>
</evidence>
<keyword evidence="5" id="KW-0902">Two-component regulatory system</keyword>
<evidence type="ECO:0000256" key="5">
    <source>
        <dbReference type="ARBA" id="ARBA00023012"/>
    </source>
</evidence>
<feature type="domain" description="Histidine kinase" evidence="7">
    <location>
        <begin position="190"/>
        <end position="424"/>
    </location>
</feature>
<dbReference type="SUPFAM" id="SSF47384">
    <property type="entry name" value="Homodimeric domain of signal transducing histidine kinase"/>
    <property type="match status" value="1"/>
</dbReference>
<evidence type="ECO:0000256" key="1">
    <source>
        <dbReference type="ARBA" id="ARBA00000085"/>
    </source>
</evidence>
<dbReference type="Pfam" id="PF00512">
    <property type="entry name" value="HisKA"/>
    <property type="match status" value="1"/>
</dbReference>
<sequence>MLWPASPEYVALCRSQARLTVNHLGISSFGVYLTEESGDRRSWLPVLVYPDANEAANLDSLPFSSLPLQSVDFREPQGLSASREGISAPNRPLPSLPPASGSPPSCLETEFWQRMSPESEHLILPLIYESLPLGVLVVRRLGGNWQAWEEEQLQQVANTLAVGCVMDQRHQWLSQAQSPSLAQQQDVLGNLLHQFRNPLMALQTLTKLLLKRLQAPDKNRPIVESIWQEGQRLQSLVEQFQATLEASPHPLAPVTTASLSLAPAALNLRPTDLMGTIQPLLTAVQARASESEITLKVEWAPQLPPALIDPIALQDIVGNLLDNACKYTPLGGEIHLQTRLLSATTQGLLIVDTGPGIPPGDLLHLGERGYRGQQAQGPIPGTGLGIAIAKNLVAQMGGSLTIQSPFPPDSGQGTAVLLALPNASEGHLSEC</sequence>
<gene>
    <name evidence="8" type="ORF">RIF25_12725</name>
</gene>
<dbReference type="PROSITE" id="PS50109">
    <property type="entry name" value="HIS_KIN"/>
    <property type="match status" value="1"/>
</dbReference>
<dbReference type="AlphaFoldDB" id="A0AAE4FUK8"/>
<dbReference type="SMART" id="SM00388">
    <property type="entry name" value="HisKA"/>
    <property type="match status" value="1"/>
</dbReference>
<accession>A0AAE4FUK8</accession>
<keyword evidence="4 8" id="KW-0808">Transferase</keyword>
<dbReference type="PRINTS" id="PR00344">
    <property type="entry name" value="BCTRLSENSOR"/>
</dbReference>
<evidence type="ECO:0000313" key="8">
    <source>
        <dbReference type="EMBL" id="MDS3861669.1"/>
    </source>
</evidence>
<dbReference type="InterPro" id="IPR003594">
    <property type="entry name" value="HATPase_dom"/>
</dbReference>
<dbReference type="InterPro" id="IPR036097">
    <property type="entry name" value="HisK_dim/P_sf"/>
</dbReference>
<dbReference type="Proteomes" id="UP001268256">
    <property type="component" value="Unassembled WGS sequence"/>
</dbReference>
<dbReference type="CDD" id="cd00082">
    <property type="entry name" value="HisKA"/>
    <property type="match status" value="1"/>
</dbReference>
<dbReference type="GO" id="GO:0000155">
    <property type="term" value="F:phosphorelay sensor kinase activity"/>
    <property type="evidence" value="ECO:0007669"/>
    <property type="project" value="InterPro"/>
</dbReference>
<proteinExistence type="predicted"/>
<evidence type="ECO:0000259" key="7">
    <source>
        <dbReference type="PROSITE" id="PS50109"/>
    </source>
</evidence>
<keyword evidence="4 8" id="KW-0418">Kinase</keyword>
<dbReference type="InterPro" id="IPR036890">
    <property type="entry name" value="HATPase_C_sf"/>
</dbReference>
<dbReference type="SUPFAM" id="SSF55874">
    <property type="entry name" value="ATPase domain of HSP90 chaperone/DNA topoisomerase II/histidine kinase"/>
    <property type="match status" value="1"/>
</dbReference>
<dbReference type="PANTHER" id="PTHR43547:SF2">
    <property type="entry name" value="HYBRID SIGNAL TRANSDUCTION HISTIDINE KINASE C"/>
    <property type="match status" value="1"/>
</dbReference>
<dbReference type="EMBL" id="JAVMIP010000015">
    <property type="protein sequence ID" value="MDS3861669.1"/>
    <property type="molecule type" value="Genomic_DNA"/>
</dbReference>
<reference evidence="9" key="1">
    <citation type="submission" date="2023-07" db="EMBL/GenBank/DDBJ databases">
        <authorList>
            <person name="Luz R."/>
            <person name="Cordeiro R."/>
            <person name="Fonseca A."/>
            <person name="Goncalves V."/>
        </authorList>
    </citation>
    <scope>NUCLEOTIDE SEQUENCE [LARGE SCALE GENOMIC DNA]</scope>
    <source>
        <strain evidence="9">BACA0444</strain>
    </source>
</reference>
<evidence type="ECO:0000256" key="3">
    <source>
        <dbReference type="ARBA" id="ARBA00022553"/>
    </source>
</evidence>
<dbReference type="RefSeq" id="WP_322878904.1">
    <property type="nucleotide sequence ID" value="NZ_JAVMIP010000015.1"/>
</dbReference>
<feature type="compositionally biased region" description="Pro residues" evidence="6">
    <location>
        <begin position="91"/>
        <end position="101"/>
    </location>
</feature>
<comment type="catalytic activity">
    <reaction evidence="1">
        <text>ATP + protein L-histidine = ADP + protein N-phospho-L-histidine.</text>
        <dbReference type="EC" id="2.7.13.3"/>
    </reaction>
</comment>
<dbReference type="EC" id="2.7.13.3" evidence="2"/>
<organism evidence="8 9">
    <name type="scientific">Pseudocalidococcus azoricus BACA0444</name>
    <dbReference type="NCBI Taxonomy" id="2918990"/>
    <lineage>
        <taxon>Bacteria</taxon>
        <taxon>Bacillati</taxon>
        <taxon>Cyanobacteriota</taxon>
        <taxon>Cyanophyceae</taxon>
        <taxon>Acaryochloridales</taxon>
        <taxon>Thermosynechococcaceae</taxon>
        <taxon>Pseudocalidococcus</taxon>
        <taxon>Pseudocalidococcus azoricus</taxon>
    </lineage>
</organism>
<comment type="caution">
    <text evidence="8">The sequence shown here is derived from an EMBL/GenBank/DDBJ whole genome shotgun (WGS) entry which is preliminary data.</text>
</comment>
<name>A0AAE4FUK8_9CYAN</name>
<dbReference type="Gene3D" id="1.10.287.130">
    <property type="match status" value="1"/>
</dbReference>
<keyword evidence="9" id="KW-1185">Reference proteome</keyword>
<dbReference type="Pfam" id="PF02518">
    <property type="entry name" value="HATPase_c"/>
    <property type="match status" value="1"/>
</dbReference>
<evidence type="ECO:0000256" key="6">
    <source>
        <dbReference type="SAM" id="MobiDB-lite"/>
    </source>
</evidence>
<dbReference type="InterPro" id="IPR003661">
    <property type="entry name" value="HisK_dim/P_dom"/>
</dbReference>
<protein>
    <recommendedName>
        <fullName evidence="2">histidine kinase</fullName>
        <ecNumber evidence="2">2.7.13.3</ecNumber>
    </recommendedName>
</protein>
<evidence type="ECO:0000256" key="2">
    <source>
        <dbReference type="ARBA" id="ARBA00012438"/>
    </source>
</evidence>
<dbReference type="PANTHER" id="PTHR43547">
    <property type="entry name" value="TWO-COMPONENT HISTIDINE KINASE"/>
    <property type="match status" value="1"/>
</dbReference>
<keyword evidence="3" id="KW-0597">Phosphoprotein</keyword>
<dbReference type="InterPro" id="IPR004358">
    <property type="entry name" value="Sig_transdc_His_kin-like_C"/>
</dbReference>